<dbReference type="Proteomes" id="UP001212841">
    <property type="component" value="Unassembled WGS sequence"/>
</dbReference>
<evidence type="ECO:0000313" key="12">
    <source>
        <dbReference type="EMBL" id="KAJ3048756.1"/>
    </source>
</evidence>
<proteinExistence type="inferred from homology"/>
<dbReference type="InterPro" id="IPR013320">
    <property type="entry name" value="ConA-like_dom_sf"/>
</dbReference>
<evidence type="ECO:0000256" key="8">
    <source>
        <dbReference type="ARBA" id="ARBA00023295"/>
    </source>
</evidence>
<dbReference type="GO" id="GO:0016162">
    <property type="term" value="F:cellulose 1,4-beta-cellobiosidase activity"/>
    <property type="evidence" value="ECO:0007669"/>
    <property type="project" value="UniProtKB-EC"/>
</dbReference>
<feature type="signal peptide" evidence="11">
    <location>
        <begin position="1"/>
        <end position="19"/>
    </location>
</feature>
<feature type="region of interest" description="Disordered" evidence="10">
    <location>
        <begin position="323"/>
        <end position="349"/>
    </location>
</feature>
<sequence length="417" mass="44056">MHKSATLLALSGFAMMAKAQTDFSKYILPISLQNCATANGCVATNTGIIVDASGTGTQTGAKYTLPSDAAISSINNGAGLSFTKPISRSYLVNRNSQKYELLNFKNRAFSFDVNLGAVGCGYNAALYMSQMPGNSQIGLGYCDAQNTCNEMDILEGNIGSQAVTPHPCAGVNNTGACDPWGCTVNTYNTFASSVGPGKTIDTTKTYTITTEFHTADGTDSSEITYIQQILTQGSNKVVLTKQDDSMCSSEQYWRPTNGYTTFSKAYDIGMVLIFSFWGGPGTDMSWLDSGSSNPNCNKVVGSSNSWSVTNMKISYLSGTNPTKTTTTTTTTKTTTTTTTRGQTTNGPCNTVTVQGPASYVTVTPPAVTVTVTNGQQQQTTTTRATTQQQQTTTTRAPTGGASLYGQCGGQGWTGMYS</sequence>
<accession>A0AAD5S7U7</accession>
<keyword evidence="4 11" id="KW-0732">Signal</keyword>
<feature type="compositionally biased region" description="Low complexity" evidence="10">
    <location>
        <begin position="323"/>
        <end position="339"/>
    </location>
</feature>
<dbReference type="GO" id="GO:0030245">
    <property type="term" value="P:cellulose catabolic process"/>
    <property type="evidence" value="ECO:0007669"/>
    <property type="project" value="UniProtKB-KW"/>
</dbReference>
<evidence type="ECO:0000256" key="4">
    <source>
        <dbReference type="ARBA" id="ARBA00022729"/>
    </source>
</evidence>
<evidence type="ECO:0000256" key="2">
    <source>
        <dbReference type="ARBA" id="ARBA00006044"/>
    </source>
</evidence>
<feature type="chain" id="PRO_5041987963" description="cellulose 1,4-beta-cellobiosidase (non-reducing end)" evidence="11">
    <location>
        <begin position="20"/>
        <end position="417"/>
    </location>
</feature>
<dbReference type="AlphaFoldDB" id="A0AAD5S7U7"/>
<comment type="caution">
    <text evidence="12">The sequence shown here is derived from an EMBL/GenBank/DDBJ whole genome shotgun (WGS) entry which is preliminary data.</text>
</comment>
<evidence type="ECO:0000256" key="11">
    <source>
        <dbReference type="SAM" id="SignalP"/>
    </source>
</evidence>
<dbReference type="Pfam" id="PF00840">
    <property type="entry name" value="Glyco_hydro_7"/>
    <property type="match status" value="2"/>
</dbReference>
<keyword evidence="5" id="KW-0378">Hydrolase</keyword>
<keyword evidence="9" id="KW-0624">Polysaccharide degradation</keyword>
<keyword evidence="7" id="KW-0119">Carbohydrate metabolism</keyword>
<evidence type="ECO:0000256" key="10">
    <source>
        <dbReference type="SAM" id="MobiDB-lite"/>
    </source>
</evidence>
<evidence type="ECO:0000256" key="7">
    <source>
        <dbReference type="ARBA" id="ARBA00023277"/>
    </source>
</evidence>
<gene>
    <name evidence="12" type="ORF">HK097_010237</name>
</gene>
<dbReference type="PANTHER" id="PTHR33753">
    <property type="entry name" value="1,4-BETA-D-GLUCAN CELLOBIOHYDROLASE B"/>
    <property type="match status" value="1"/>
</dbReference>
<feature type="compositionally biased region" description="Polar residues" evidence="10">
    <location>
        <begin position="340"/>
        <end position="349"/>
    </location>
</feature>
<keyword evidence="13" id="KW-1185">Reference proteome</keyword>
<evidence type="ECO:0000256" key="9">
    <source>
        <dbReference type="ARBA" id="ARBA00023326"/>
    </source>
</evidence>
<dbReference type="Gene3D" id="2.70.100.10">
    <property type="entry name" value="Glycoside hydrolase, family 7, domain"/>
    <property type="match status" value="1"/>
</dbReference>
<comment type="catalytic activity">
    <reaction evidence="1">
        <text>Hydrolysis of (1-&gt;4)-beta-D-glucosidic linkages in cellulose and cellotetraose, releasing cellobiose from the non-reducing ends of the chains.</text>
        <dbReference type="EC" id="3.2.1.91"/>
    </reaction>
</comment>
<evidence type="ECO:0000256" key="3">
    <source>
        <dbReference type="ARBA" id="ARBA00012561"/>
    </source>
</evidence>
<comment type="similarity">
    <text evidence="2">Belongs to the glycosyl hydrolase 7 (cellulase C) family.</text>
</comment>
<evidence type="ECO:0000313" key="13">
    <source>
        <dbReference type="Proteomes" id="UP001212841"/>
    </source>
</evidence>
<protein>
    <recommendedName>
        <fullName evidence="3">cellulose 1,4-beta-cellobiosidase (non-reducing end)</fullName>
        <ecNumber evidence="3">3.2.1.91</ecNumber>
    </recommendedName>
</protein>
<keyword evidence="6" id="KW-0136">Cellulose degradation</keyword>
<dbReference type="SUPFAM" id="SSF49899">
    <property type="entry name" value="Concanavalin A-like lectins/glucanases"/>
    <property type="match status" value="1"/>
</dbReference>
<feature type="region of interest" description="Disordered" evidence="10">
    <location>
        <begin position="371"/>
        <end position="402"/>
    </location>
</feature>
<dbReference type="EMBL" id="JADGJD010000742">
    <property type="protein sequence ID" value="KAJ3048756.1"/>
    <property type="molecule type" value="Genomic_DNA"/>
</dbReference>
<reference evidence="12" key="1">
    <citation type="submission" date="2020-05" db="EMBL/GenBank/DDBJ databases">
        <title>Phylogenomic resolution of chytrid fungi.</title>
        <authorList>
            <person name="Stajich J.E."/>
            <person name="Amses K."/>
            <person name="Simmons R."/>
            <person name="Seto K."/>
            <person name="Myers J."/>
            <person name="Bonds A."/>
            <person name="Quandt C.A."/>
            <person name="Barry K."/>
            <person name="Liu P."/>
            <person name="Grigoriev I."/>
            <person name="Longcore J.E."/>
            <person name="James T.Y."/>
        </authorList>
    </citation>
    <scope>NUCLEOTIDE SEQUENCE</scope>
    <source>
        <strain evidence="12">JEL0318</strain>
    </source>
</reference>
<keyword evidence="8" id="KW-0326">Glycosidase</keyword>
<evidence type="ECO:0000256" key="1">
    <source>
        <dbReference type="ARBA" id="ARBA00001641"/>
    </source>
</evidence>
<dbReference type="EC" id="3.2.1.91" evidence="3"/>
<organism evidence="12 13">
    <name type="scientific">Rhizophlyctis rosea</name>
    <dbReference type="NCBI Taxonomy" id="64517"/>
    <lineage>
        <taxon>Eukaryota</taxon>
        <taxon>Fungi</taxon>
        <taxon>Fungi incertae sedis</taxon>
        <taxon>Chytridiomycota</taxon>
        <taxon>Chytridiomycota incertae sedis</taxon>
        <taxon>Chytridiomycetes</taxon>
        <taxon>Rhizophlyctidales</taxon>
        <taxon>Rhizophlyctidaceae</taxon>
        <taxon>Rhizophlyctis</taxon>
    </lineage>
</organism>
<name>A0AAD5S7U7_9FUNG</name>
<evidence type="ECO:0000256" key="6">
    <source>
        <dbReference type="ARBA" id="ARBA00023001"/>
    </source>
</evidence>
<dbReference type="InterPro" id="IPR001722">
    <property type="entry name" value="Glyco_hydro_7"/>
</dbReference>
<feature type="compositionally biased region" description="Low complexity" evidence="10">
    <location>
        <begin position="371"/>
        <end position="400"/>
    </location>
</feature>
<evidence type="ECO:0000256" key="5">
    <source>
        <dbReference type="ARBA" id="ARBA00022801"/>
    </source>
</evidence>
<dbReference type="PANTHER" id="PTHR33753:SF2">
    <property type="entry name" value="GLYCOSIDE HYDROLASE FAMILY 7 PROTEIN"/>
    <property type="match status" value="1"/>
</dbReference>
<dbReference type="InterPro" id="IPR037019">
    <property type="entry name" value="Glyco_hydro_7_sf"/>
</dbReference>